<dbReference type="PANTHER" id="PTHR33164">
    <property type="entry name" value="TRANSCRIPTIONAL REGULATOR, MARR FAMILY"/>
    <property type="match status" value="1"/>
</dbReference>
<organism evidence="2 3">
    <name type="scientific">Sinorhizobium sojae CCBAU 05684</name>
    <dbReference type="NCBI Taxonomy" id="716928"/>
    <lineage>
        <taxon>Bacteria</taxon>
        <taxon>Pseudomonadati</taxon>
        <taxon>Pseudomonadota</taxon>
        <taxon>Alphaproteobacteria</taxon>
        <taxon>Hyphomicrobiales</taxon>
        <taxon>Rhizobiaceae</taxon>
        <taxon>Sinorhizobium/Ensifer group</taxon>
        <taxon>Sinorhizobium</taxon>
    </lineage>
</organism>
<evidence type="ECO:0000259" key="1">
    <source>
        <dbReference type="PROSITE" id="PS50995"/>
    </source>
</evidence>
<dbReference type="Gene3D" id="1.10.10.10">
    <property type="entry name" value="Winged helix-like DNA-binding domain superfamily/Winged helix DNA-binding domain"/>
    <property type="match status" value="1"/>
</dbReference>
<dbReference type="eggNOG" id="COG1846">
    <property type="taxonomic scope" value="Bacteria"/>
</dbReference>
<dbReference type="Pfam" id="PF12802">
    <property type="entry name" value="MarR_2"/>
    <property type="match status" value="1"/>
</dbReference>
<keyword evidence="3" id="KW-1185">Reference proteome</keyword>
<dbReference type="RefSeq" id="WP_034854987.1">
    <property type="nucleotide sequence ID" value="NZ_AJQT01000052.1"/>
</dbReference>
<dbReference type="SMART" id="SM00347">
    <property type="entry name" value="HTH_MARR"/>
    <property type="match status" value="1"/>
</dbReference>
<sequence>MNSTPRTPSGDAFAELAISVLRLAGHLTSEGDKLARPSGQTSARWQVLAAANHAPMSVADAARMLGLARQGVQRIADLLEAEGMIAYRDNPVHQRAKLMIPTPKGEAVLADISSRQAVWTNALGADIGEERLKQATALVSDVIALLKERGAQP</sequence>
<dbReference type="InterPro" id="IPR036388">
    <property type="entry name" value="WH-like_DNA-bd_sf"/>
</dbReference>
<dbReference type="EMBL" id="CP023067">
    <property type="protein sequence ID" value="ASY64279.1"/>
    <property type="molecule type" value="Genomic_DNA"/>
</dbReference>
<evidence type="ECO:0000313" key="3">
    <source>
        <dbReference type="Proteomes" id="UP000217211"/>
    </source>
</evidence>
<dbReference type="PANTHER" id="PTHR33164:SF43">
    <property type="entry name" value="HTH-TYPE TRANSCRIPTIONAL REPRESSOR YETL"/>
    <property type="match status" value="1"/>
</dbReference>
<dbReference type="PROSITE" id="PS50995">
    <property type="entry name" value="HTH_MARR_2"/>
    <property type="match status" value="1"/>
</dbReference>
<dbReference type="InterPro" id="IPR036390">
    <property type="entry name" value="WH_DNA-bd_sf"/>
</dbReference>
<dbReference type="GO" id="GO:0003700">
    <property type="term" value="F:DNA-binding transcription factor activity"/>
    <property type="evidence" value="ECO:0007669"/>
    <property type="project" value="InterPro"/>
</dbReference>
<evidence type="ECO:0000313" key="2">
    <source>
        <dbReference type="EMBL" id="ASY64279.1"/>
    </source>
</evidence>
<protein>
    <submittedName>
        <fullName evidence="2">Transcriptional regulator, MarR family</fullName>
    </submittedName>
</protein>
<dbReference type="Proteomes" id="UP000217211">
    <property type="component" value="Chromosome"/>
</dbReference>
<dbReference type="OrthoDB" id="5511415at2"/>
<dbReference type="AlphaFoldDB" id="A0A249PG90"/>
<name>A0A249PG90_9HYPH</name>
<dbReference type="STRING" id="716928.GCA_000261485_02804"/>
<dbReference type="SUPFAM" id="SSF46785">
    <property type="entry name" value="Winged helix' DNA-binding domain"/>
    <property type="match status" value="1"/>
</dbReference>
<dbReference type="InterPro" id="IPR039422">
    <property type="entry name" value="MarR/SlyA-like"/>
</dbReference>
<feature type="domain" description="HTH marR-type" evidence="1">
    <location>
        <begin position="13"/>
        <end position="144"/>
    </location>
</feature>
<proteinExistence type="predicted"/>
<gene>
    <name evidence="2" type="ORF">SJ05684_c28490</name>
</gene>
<accession>A0A249PG90</accession>
<dbReference type="GO" id="GO:0006950">
    <property type="term" value="P:response to stress"/>
    <property type="evidence" value="ECO:0007669"/>
    <property type="project" value="TreeGrafter"/>
</dbReference>
<reference evidence="2 3" key="1">
    <citation type="submission" date="2017-08" db="EMBL/GenBank/DDBJ databases">
        <title>Multipartite genome sequences of Sinorhizobium species nodulating soybeans.</title>
        <authorList>
            <person name="Tian C.F."/>
        </authorList>
    </citation>
    <scope>NUCLEOTIDE SEQUENCE [LARGE SCALE GENOMIC DNA]</scope>
    <source>
        <strain evidence="2 3">CCBAU 05684</strain>
    </source>
</reference>
<dbReference type="KEGG" id="esj:SJ05684_c28490"/>
<dbReference type="InterPro" id="IPR000835">
    <property type="entry name" value="HTH_MarR-typ"/>
</dbReference>